<dbReference type="SMART" id="SM00450">
    <property type="entry name" value="RHOD"/>
    <property type="match status" value="1"/>
</dbReference>
<dbReference type="InterPro" id="IPR021309">
    <property type="entry name" value="YgaP-like_TM"/>
</dbReference>
<dbReference type="PANTHER" id="PTHR43031">
    <property type="entry name" value="FAD-DEPENDENT OXIDOREDUCTASE"/>
    <property type="match status" value="1"/>
</dbReference>
<dbReference type="InterPro" id="IPR001763">
    <property type="entry name" value="Rhodanese-like_dom"/>
</dbReference>
<name>A0A931CUA1_9MICC</name>
<dbReference type="PROSITE" id="PS50206">
    <property type="entry name" value="RHODANESE_3"/>
    <property type="match status" value="1"/>
</dbReference>
<dbReference type="Gene3D" id="6.10.140.1340">
    <property type="match status" value="1"/>
</dbReference>
<gene>
    <name evidence="2" type="ORF">IV500_19375</name>
</gene>
<dbReference type="RefSeq" id="WP_196398460.1">
    <property type="nucleotide sequence ID" value="NZ_JADNYM010000032.1"/>
</dbReference>
<sequence>MTSLNTTNAPDAAPRSIDASTLKTWEDNHDDLMIVDVRSGAEFDSLHILGSYHVPLAMLSEHAEEFAAKMGTRVVLVCQSGNRAEQARKHLDAVGRAGVSVLSGGVPAYAAAGGNVIRGRGRGRGPWALERQVRMAAGSLVLAGVLGSKFVSPKLGLIAGGIGAGLTFSAATNSCAMGQVLSKMPWNRSANEPTAHQALQSLSAGV</sequence>
<dbReference type="Proteomes" id="UP000655366">
    <property type="component" value="Unassembled WGS sequence"/>
</dbReference>
<dbReference type="PANTHER" id="PTHR43031:SF1">
    <property type="entry name" value="PYRIDINE NUCLEOTIDE-DISULPHIDE OXIDOREDUCTASE"/>
    <property type="match status" value="1"/>
</dbReference>
<dbReference type="Pfam" id="PF11127">
    <property type="entry name" value="YgaP-like_TM"/>
    <property type="match status" value="1"/>
</dbReference>
<evidence type="ECO:0000313" key="2">
    <source>
        <dbReference type="EMBL" id="MBG0741529.1"/>
    </source>
</evidence>
<organism evidence="2 3">
    <name type="scientific">Arthrobacter terrae</name>
    <dbReference type="NCBI Taxonomy" id="2935737"/>
    <lineage>
        <taxon>Bacteria</taxon>
        <taxon>Bacillati</taxon>
        <taxon>Actinomycetota</taxon>
        <taxon>Actinomycetes</taxon>
        <taxon>Micrococcales</taxon>
        <taxon>Micrococcaceae</taxon>
        <taxon>Arthrobacter</taxon>
    </lineage>
</organism>
<evidence type="ECO:0000259" key="1">
    <source>
        <dbReference type="PROSITE" id="PS50206"/>
    </source>
</evidence>
<keyword evidence="3" id="KW-1185">Reference proteome</keyword>
<dbReference type="AlphaFoldDB" id="A0A931CUA1"/>
<dbReference type="InterPro" id="IPR036873">
    <property type="entry name" value="Rhodanese-like_dom_sf"/>
</dbReference>
<proteinExistence type="predicted"/>
<comment type="caution">
    <text evidence="2">The sequence shown here is derived from an EMBL/GenBank/DDBJ whole genome shotgun (WGS) entry which is preliminary data.</text>
</comment>
<dbReference type="CDD" id="cd00158">
    <property type="entry name" value="RHOD"/>
    <property type="match status" value="1"/>
</dbReference>
<dbReference type="Pfam" id="PF00581">
    <property type="entry name" value="Rhodanese"/>
    <property type="match status" value="1"/>
</dbReference>
<dbReference type="InterPro" id="IPR050229">
    <property type="entry name" value="GlpE_sulfurtransferase"/>
</dbReference>
<accession>A0A931CUA1</accession>
<dbReference type="SUPFAM" id="SSF52821">
    <property type="entry name" value="Rhodanese/Cell cycle control phosphatase"/>
    <property type="match status" value="1"/>
</dbReference>
<reference evidence="2 3" key="1">
    <citation type="submission" date="2020-11" db="EMBL/GenBank/DDBJ databases">
        <title>Arthrobacter antarcticus sp. nov., isolated from Antarctic Soil.</title>
        <authorList>
            <person name="Li J."/>
        </authorList>
    </citation>
    <scope>NUCLEOTIDE SEQUENCE [LARGE SCALE GENOMIC DNA]</scope>
    <source>
        <strain evidence="2 3">Z1-20</strain>
    </source>
</reference>
<protein>
    <submittedName>
        <fullName evidence="2">Rhodanese-like domain-containing protein</fullName>
    </submittedName>
</protein>
<feature type="domain" description="Rhodanese" evidence="1">
    <location>
        <begin position="28"/>
        <end position="118"/>
    </location>
</feature>
<evidence type="ECO:0000313" key="3">
    <source>
        <dbReference type="Proteomes" id="UP000655366"/>
    </source>
</evidence>
<dbReference type="Gene3D" id="3.40.250.10">
    <property type="entry name" value="Rhodanese-like domain"/>
    <property type="match status" value="1"/>
</dbReference>
<dbReference type="EMBL" id="JADNYM010000032">
    <property type="protein sequence ID" value="MBG0741529.1"/>
    <property type="molecule type" value="Genomic_DNA"/>
</dbReference>